<dbReference type="Proteomes" id="UP000807371">
    <property type="component" value="Unassembled WGS sequence"/>
</dbReference>
<reference evidence="2 3" key="1">
    <citation type="submission" date="2020-09" db="EMBL/GenBank/DDBJ databases">
        <title>Biosynthesis of the nuclear factor of activated T cells inhibitor NFAT-133 and its congeners in Streptomyces pactum.</title>
        <authorList>
            <person name="Zhou W."/>
            <person name="Posri P."/>
            <person name="Abugrain M.E."/>
            <person name="Weisberg A.J."/>
            <person name="Chang J.H."/>
            <person name="Mahmud T."/>
        </authorList>
    </citation>
    <scope>NUCLEOTIDE SEQUENCE [LARGE SCALE GENOMIC DNA]</scope>
    <source>
        <strain evidence="2 3">ATCC 27456</strain>
    </source>
</reference>
<comment type="caution">
    <text evidence="2">The sequence shown here is derived from an EMBL/GenBank/DDBJ whole genome shotgun (WGS) entry which is preliminary data.</text>
</comment>
<sequence length="99" mass="10100">MTEEPAGAEPSAGRGAGAGSRSGAVVPASAEDGSGPSSVTLTSWRGRNGPPPQCGHPSARSAATEGQRLPGPTGVRARQATHSYSRCRERLSRVYSGPW</sequence>
<evidence type="ECO:0000256" key="1">
    <source>
        <dbReference type="SAM" id="MobiDB-lite"/>
    </source>
</evidence>
<feature type="compositionally biased region" description="Low complexity" evidence="1">
    <location>
        <begin position="21"/>
        <end position="30"/>
    </location>
</feature>
<proteinExistence type="predicted"/>
<evidence type="ECO:0000313" key="3">
    <source>
        <dbReference type="Proteomes" id="UP000807371"/>
    </source>
</evidence>
<feature type="region of interest" description="Disordered" evidence="1">
    <location>
        <begin position="1"/>
        <end position="84"/>
    </location>
</feature>
<name>A0ABS0NLU4_9ACTN</name>
<feature type="compositionally biased region" description="Polar residues" evidence="1">
    <location>
        <begin position="35"/>
        <end position="45"/>
    </location>
</feature>
<keyword evidence="3" id="KW-1185">Reference proteome</keyword>
<protein>
    <submittedName>
        <fullName evidence="2">Uncharacterized protein</fullName>
    </submittedName>
</protein>
<accession>A0ABS0NLU4</accession>
<dbReference type="EMBL" id="JACYXC010000001">
    <property type="protein sequence ID" value="MBH5336153.1"/>
    <property type="molecule type" value="Genomic_DNA"/>
</dbReference>
<evidence type="ECO:0000313" key="2">
    <source>
        <dbReference type="EMBL" id="MBH5336153.1"/>
    </source>
</evidence>
<organism evidence="2 3">
    <name type="scientific">Streptomyces pactum</name>
    <dbReference type="NCBI Taxonomy" id="68249"/>
    <lineage>
        <taxon>Bacteria</taxon>
        <taxon>Bacillati</taxon>
        <taxon>Actinomycetota</taxon>
        <taxon>Actinomycetes</taxon>
        <taxon>Kitasatosporales</taxon>
        <taxon>Streptomycetaceae</taxon>
        <taxon>Streptomyces</taxon>
    </lineage>
</organism>
<gene>
    <name evidence="2" type="ORF">IHE55_15710</name>
</gene>
<feature type="compositionally biased region" description="Low complexity" evidence="1">
    <location>
        <begin position="1"/>
        <end position="13"/>
    </location>
</feature>
<dbReference type="RefSeq" id="WP_197989601.1">
    <property type="nucleotide sequence ID" value="NZ_JACYXC010000001.1"/>
</dbReference>